<dbReference type="AlphaFoldDB" id="A0AAV7M0Z3"/>
<keyword evidence="2" id="KW-1185">Reference proteome</keyword>
<protein>
    <submittedName>
        <fullName evidence="1">Uncharacterized protein</fullName>
    </submittedName>
</protein>
<gene>
    <name evidence="1" type="ORF">NDU88_001615</name>
</gene>
<dbReference type="Proteomes" id="UP001066276">
    <property type="component" value="Chromosome 10"/>
</dbReference>
<organism evidence="1 2">
    <name type="scientific">Pleurodeles waltl</name>
    <name type="common">Iberian ribbed newt</name>
    <dbReference type="NCBI Taxonomy" id="8319"/>
    <lineage>
        <taxon>Eukaryota</taxon>
        <taxon>Metazoa</taxon>
        <taxon>Chordata</taxon>
        <taxon>Craniata</taxon>
        <taxon>Vertebrata</taxon>
        <taxon>Euteleostomi</taxon>
        <taxon>Amphibia</taxon>
        <taxon>Batrachia</taxon>
        <taxon>Caudata</taxon>
        <taxon>Salamandroidea</taxon>
        <taxon>Salamandridae</taxon>
        <taxon>Pleurodelinae</taxon>
        <taxon>Pleurodeles</taxon>
    </lineage>
</organism>
<evidence type="ECO:0000313" key="1">
    <source>
        <dbReference type="EMBL" id="KAJ1096475.1"/>
    </source>
</evidence>
<evidence type="ECO:0000313" key="2">
    <source>
        <dbReference type="Proteomes" id="UP001066276"/>
    </source>
</evidence>
<reference evidence="1" key="1">
    <citation type="journal article" date="2022" name="bioRxiv">
        <title>Sequencing and chromosome-scale assembly of the giantPleurodeles waltlgenome.</title>
        <authorList>
            <person name="Brown T."/>
            <person name="Elewa A."/>
            <person name="Iarovenko S."/>
            <person name="Subramanian E."/>
            <person name="Araus A.J."/>
            <person name="Petzold A."/>
            <person name="Susuki M."/>
            <person name="Suzuki K.-i.T."/>
            <person name="Hayashi T."/>
            <person name="Toyoda A."/>
            <person name="Oliveira C."/>
            <person name="Osipova E."/>
            <person name="Leigh N.D."/>
            <person name="Simon A."/>
            <person name="Yun M.H."/>
        </authorList>
    </citation>
    <scope>NUCLEOTIDE SEQUENCE</scope>
    <source>
        <strain evidence="1">20211129_DDA</strain>
        <tissue evidence="1">Liver</tissue>
    </source>
</reference>
<accession>A0AAV7M0Z3</accession>
<dbReference type="EMBL" id="JANPWB010000014">
    <property type="protein sequence ID" value="KAJ1096475.1"/>
    <property type="molecule type" value="Genomic_DNA"/>
</dbReference>
<name>A0AAV7M0Z3_PLEWA</name>
<sequence>MKSRVASQCEAATGKMCCIVTIGMLSLEFAVRRMRRIPHFVSYADWLVNGCCAELFRSKLTSSTFHAASEFGMREHSRIPPLL</sequence>
<comment type="caution">
    <text evidence="1">The sequence shown here is derived from an EMBL/GenBank/DDBJ whole genome shotgun (WGS) entry which is preliminary data.</text>
</comment>
<proteinExistence type="predicted"/>